<reference evidence="6" key="1">
    <citation type="journal article" date="2019" name="Int. J. Syst. Evol. Microbiol.">
        <title>The Global Catalogue of Microorganisms (GCM) 10K type strain sequencing project: providing services to taxonomists for standard genome sequencing and annotation.</title>
        <authorList>
            <consortium name="The Broad Institute Genomics Platform"/>
            <consortium name="The Broad Institute Genome Sequencing Center for Infectious Disease"/>
            <person name="Wu L."/>
            <person name="Ma J."/>
        </authorList>
    </citation>
    <scope>NUCLEOTIDE SEQUENCE [LARGE SCALE GENOMIC DNA]</scope>
    <source>
        <strain evidence="6">CCUG 59189</strain>
    </source>
</reference>
<name>A0ABW3RY70_9BACL</name>
<evidence type="ECO:0000313" key="6">
    <source>
        <dbReference type="Proteomes" id="UP001597262"/>
    </source>
</evidence>
<dbReference type="PANTHER" id="PTHR37829:SF3">
    <property type="entry name" value="PROTEIN JAYE-RELATED"/>
    <property type="match status" value="1"/>
</dbReference>
<comment type="similarity">
    <text evidence="1">Belongs to the Mu gp47/PBSX XkdT family.</text>
</comment>
<dbReference type="EMBL" id="JBHTLM010000008">
    <property type="protein sequence ID" value="MFD1177106.1"/>
    <property type="molecule type" value="Genomic_DNA"/>
</dbReference>
<feature type="domain" description="Baseplate protein J-like barrel" evidence="2">
    <location>
        <begin position="87"/>
        <end position="168"/>
    </location>
</feature>
<dbReference type="Pfam" id="PF04865">
    <property type="entry name" value="Baseplate_J"/>
    <property type="match status" value="1"/>
</dbReference>
<dbReference type="RefSeq" id="WP_379319558.1">
    <property type="nucleotide sequence ID" value="NZ_JBHTLM010000008.1"/>
</dbReference>
<keyword evidence="6" id="KW-1185">Reference proteome</keyword>
<evidence type="ECO:0000259" key="4">
    <source>
        <dbReference type="Pfam" id="PF26079"/>
    </source>
</evidence>
<dbReference type="Pfam" id="PF26079">
    <property type="entry name" value="Baseplate_J_C"/>
    <property type="match status" value="1"/>
</dbReference>
<dbReference type="InterPro" id="IPR006949">
    <property type="entry name" value="Barrel_Baseplate_J-like"/>
</dbReference>
<dbReference type="InterPro" id="IPR058531">
    <property type="entry name" value="Baseplate_J_M"/>
</dbReference>
<evidence type="ECO:0000313" key="5">
    <source>
        <dbReference type="EMBL" id="MFD1177106.1"/>
    </source>
</evidence>
<protein>
    <submittedName>
        <fullName evidence="5">Baseplate J/gp47 family protein</fullName>
    </submittedName>
</protein>
<evidence type="ECO:0000256" key="1">
    <source>
        <dbReference type="ARBA" id="ARBA00038087"/>
    </source>
</evidence>
<comment type="caution">
    <text evidence="5">The sequence shown here is derived from an EMBL/GenBank/DDBJ whole genome shotgun (WGS) entry which is preliminary data.</text>
</comment>
<dbReference type="PANTHER" id="PTHR37829">
    <property type="entry name" value="PHAGE-LIKE ELEMENT PBSX PROTEIN XKDT"/>
    <property type="match status" value="1"/>
</dbReference>
<dbReference type="InterPro" id="IPR052399">
    <property type="entry name" value="Phage_Baseplate_Assmbl_Protein"/>
</dbReference>
<dbReference type="InterPro" id="IPR058530">
    <property type="entry name" value="Baseplate_J-like_C"/>
</dbReference>
<evidence type="ECO:0000259" key="3">
    <source>
        <dbReference type="Pfam" id="PF26078"/>
    </source>
</evidence>
<dbReference type="Proteomes" id="UP001597262">
    <property type="component" value="Unassembled WGS sequence"/>
</dbReference>
<sequence length="352" mass="38437">MFENQTKEAILERMRKASPEGIDTRQGSITFDLLSPAAIELAHAYIQLNNVLKFGFASSEQPSEFLDLRAAEFGVTRRPSRKAVGEVVFTGDDDTIIPKGTSVSTDEEEAIVFVTTEEAVIKQKTAKVKAEAAVGGIRGNVDAGRIKLIMGNLSGVISVTNPVEFTNGMETESDESLLGRYFDRVRRPATSGNIWHYRQWALEVAGVGDVKVFPTWKGGGTVKLSILSEDKRRPKDDIILDVVNAVKERRPVGADVTVSPAEEVSINVSARLTLAPSASLEEIKALFKNKLDDFLASIAFKTTTVSYNRIFGLLLDIEQIADFQELTMNGVKGNLKIKEDEVAVAGAVNFIV</sequence>
<evidence type="ECO:0000259" key="2">
    <source>
        <dbReference type="Pfam" id="PF04865"/>
    </source>
</evidence>
<organism evidence="5 6">
    <name type="scientific">Paenibacillus puldeungensis</name>
    <dbReference type="NCBI Taxonomy" id="696536"/>
    <lineage>
        <taxon>Bacteria</taxon>
        <taxon>Bacillati</taxon>
        <taxon>Bacillota</taxon>
        <taxon>Bacilli</taxon>
        <taxon>Bacillales</taxon>
        <taxon>Paenibacillaceae</taxon>
        <taxon>Paenibacillus</taxon>
    </lineage>
</organism>
<accession>A0ABW3RY70</accession>
<gene>
    <name evidence="5" type="ORF">ACFQ3W_12495</name>
</gene>
<dbReference type="Pfam" id="PF26078">
    <property type="entry name" value="Baseplate_J_M"/>
    <property type="match status" value="1"/>
</dbReference>
<feature type="domain" description="Baseplate J-like C-terminal" evidence="4">
    <location>
        <begin position="266"/>
        <end position="350"/>
    </location>
</feature>
<proteinExistence type="inferred from homology"/>
<feature type="domain" description="Baseplate J-like central" evidence="3">
    <location>
        <begin position="189"/>
        <end position="259"/>
    </location>
</feature>